<feature type="repeat" description="WD" evidence="3">
    <location>
        <begin position="1050"/>
        <end position="1084"/>
    </location>
</feature>
<dbReference type="PROSITE" id="PS50082">
    <property type="entry name" value="WD_REPEATS_2"/>
    <property type="match status" value="12"/>
</dbReference>
<dbReference type="InterPro" id="IPR036322">
    <property type="entry name" value="WD40_repeat_dom_sf"/>
</dbReference>
<evidence type="ECO:0000256" key="3">
    <source>
        <dbReference type="PROSITE-ProRule" id="PRU00221"/>
    </source>
</evidence>
<dbReference type="PANTHER" id="PTHR19879:SF9">
    <property type="entry name" value="TRANSCRIPTION INITIATION FACTOR TFIID SUBUNIT 5"/>
    <property type="match status" value="1"/>
</dbReference>
<sequence length="1378" mass="152907">MELAASILGVIELAGGVATVCGGYIIKVKHAQKDILRLNQEIVHLKGILEQLDKLRQEPGGEGLTTFQGVSNGLVECSLFLQNLGDKINPDSTQSKARRFGIIRALKWPLHSTEVDDTISRIMRYTSLFQSALSADQWRATNRLEQKFDLQKLESDLRNLPIAKGAAFDYHGNGHKSCLDGTRNELLDQVEEWAASSNGKFIFWIKGGAGTGKSTVSQTISRRLEKKRLLGGSFFFRQGEADRDTATRLFPTLVQQLAERVPELKPEIQRAIEDDPRISERGLAQQFRSLVVQPFEDVSLSKEVTLVVVIDALDECGSRHTTSEDDIQTVLKLLPLMQASTQAKVKLRFLLTSRPEMVIRSSLREITNLQKLDLFGDIPTSHITRDISLFLKYAISDIQEARGLSANWPGDLAMQILLDKTVPLFISAVILCRFIKDAFNPRDRLRRLLADESSYVSEMAKTYLPVLKQLLSEKDEKETVIVLQQFREVVGPIIMLATPLSVNALSGLLAIDVDDIKPRLDWLHSVLSVPEDCELPVRLIHLSFRDFLLDESTRKTEESKGFWIDKVAIHTTLTEKCLETMNRTLTKNICQLSCVGYQQKNISPQSIQRHLPPDLQYACRYWTRHLVQSQDPTSALADAYPFLEVHFLHWVEVMSILGLISEAIEAMNILHSVSHHDEHTALSELMHDARRFILKNRQIAELAPLQLYSSALMFCPTSSIIRRLFKRELSITAQLPEVEESWSAELQTLEGHTDYVQSVCVSPDGQQLASASEDGTIKLWYPGTGQLQQTLSGHSEGVGSVRFSHDGQQLVSGSYDGTVKLWDPTTGGLTQTFKGNSGTVHSICISPDGQRLAFGSDDGTVKLWEPGMSRPLHTLRGNSGPIFYVAFSPNGQQLVSGSERRVINLWDTNTGQLQQTLEGHSGEYDSVSFSSDGQQLASGSDDGTITLWVPTRWTLRHATEAQPRKVTSVAFSPDSRRLASATDGTVEVWNLTTRTVERTFEDPSRRAHSVTFSPTGKQLAFIAHGGIVRILDLTVNSQPQTFTGPTGCWISSFCFLPDSQQLATGSDDKTIRLWDLTASRLQQPSKDDYGSVKSICCSSDGQQVASGSSKGIIKLWDPTTGKMERHIEAHDMTIQSISFSASGHRPVLLASGSSDMTIKLWDPKTGRGERPLYKMPAAEILSLRFSPDNRLVSGLSDGAVKVWNISTGQAEKTIQAHDASVESIAFTTDCHMVSGSADGTSKFWSLASTASNVPERILKSDYNYRDPIRSISISTNGEKLACSSSNGPTRLWDIRTAQLEQTFNGHSNWTWSKTGSSVSVLDGQWICIDGERKLWLPKQYRANCLVVIPPENPQKGPKLLRIAIGHPSGRVSFLSILA</sequence>
<feature type="repeat" description="WD" evidence="3">
    <location>
        <begin position="749"/>
        <end position="790"/>
    </location>
</feature>
<keyword evidence="2" id="KW-0677">Repeat</keyword>
<dbReference type="Pfam" id="PF00400">
    <property type="entry name" value="WD40"/>
    <property type="match status" value="11"/>
</dbReference>
<comment type="caution">
    <text evidence="5">The sequence shown here is derived from an EMBL/GenBank/DDBJ whole genome shotgun (WGS) entry which is preliminary data.</text>
</comment>
<dbReference type="InterPro" id="IPR056884">
    <property type="entry name" value="NPHP3-like_N"/>
</dbReference>
<keyword evidence="1 3" id="KW-0853">WD repeat</keyword>
<feature type="domain" description="Nephrocystin 3-like N-terminal" evidence="4">
    <location>
        <begin position="185"/>
        <end position="354"/>
    </location>
</feature>
<dbReference type="PROSITE" id="PS00678">
    <property type="entry name" value="WD_REPEATS_1"/>
    <property type="match status" value="2"/>
</dbReference>
<feature type="repeat" description="WD" evidence="3">
    <location>
        <begin position="791"/>
        <end position="832"/>
    </location>
</feature>
<protein>
    <recommendedName>
        <fullName evidence="4">Nephrocystin 3-like N-terminal domain-containing protein</fullName>
    </recommendedName>
</protein>
<feature type="repeat" description="WD" evidence="3">
    <location>
        <begin position="1214"/>
        <end position="1248"/>
    </location>
</feature>
<dbReference type="SUPFAM" id="SSF52540">
    <property type="entry name" value="P-loop containing nucleoside triphosphate hydrolases"/>
    <property type="match status" value="1"/>
</dbReference>
<gene>
    <name evidence="5" type="ORF">BJY01DRAFT_247722</name>
</gene>
<feature type="repeat" description="WD" evidence="3">
    <location>
        <begin position="959"/>
        <end position="999"/>
    </location>
</feature>
<proteinExistence type="predicted"/>
<dbReference type="InterPro" id="IPR015943">
    <property type="entry name" value="WD40/YVTN_repeat-like_dom_sf"/>
</dbReference>
<dbReference type="CDD" id="cd00200">
    <property type="entry name" value="WD40"/>
    <property type="match status" value="2"/>
</dbReference>
<feature type="repeat" description="WD" evidence="3">
    <location>
        <begin position="833"/>
        <end position="874"/>
    </location>
</feature>
<dbReference type="InterPro" id="IPR011047">
    <property type="entry name" value="Quinoprotein_ADH-like_sf"/>
</dbReference>
<dbReference type="InterPro" id="IPR020472">
    <property type="entry name" value="WD40_PAC1"/>
</dbReference>
<evidence type="ECO:0000313" key="5">
    <source>
        <dbReference type="EMBL" id="KAL2845461.1"/>
    </source>
</evidence>
<accession>A0ABR4JZJ5</accession>
<dbReference type="SUPFAM" id="SSF50978">
    <property type="entry name" value="WD40 repeat-like"/>
    <property type="match status" value="2"/>
</dbReference>
<name>A0ABR4JZJ5_9EURO</name>
<dbReference type="PANTHER" id="PTHR19879">
    <property type="entry name" value="TRANSCRIPTION INITIATION FACTOR TFIID"/>
    <property type="match status" value="1"/>
</dbReference>
<dbReference type="SMART" id="SM00320">
    <property type="entry name" value="WD40"/>
    <property type="match status" value="13"/>
</dbReference>
<keyword evidence="6" id="KW-1185">Reference proteome</keyword>
<feature type="repeat" description="WD" evidence="3">
    <location>
        <begin position="1173"/>
        <end position="1213"/>
    </location>
</feature>
<dbReference type="InterPro" id="IPR001680">
    <property type="entry name" value="WD40_rpt"/>
</dbReference>
<evidence type="ECO:0000256" key="1">
    <source>
        <dbReference type="ARBA" id="ARBA00022574"/>
    </source>
</evidence>
<feature type="repeat" description="WD" evidence="3">
    <location>
        <begin position="875"/>
        <end position="916"/>
    </location>
</feature>
<feature type="repeat" description="WD" evidence="3">
    <location>
        <begin position="1261"/>
        <end position="1302"/>
    </location>
</feature>
<dbReference type="SUPFAM" id="SSF50998">
    <property type="entry name" value="Quinoprotein alcohol dehydrogenase-like"/>
    <property type="match status" value="1"/>
</dbReference>
<dbReference type="Pfam" id="PF24883">
    <property type="entry name" value="NPHP3_N"/>
    <property type="match status" value="1"/>
</dbReference>
<dbReference type="InterPro" id="IPR019775">
    <property type="entry name" value="WD40_repeat_CS"/>
</dbReference>
<evidence type="ECO:0000259" key="4">
    <source>
        <dbReference type="Pfam" id="PF24883"/>
    </source>
</evidence>
<dbReference type="PRINTS" id="PR00320">
    <property type="entry name" value="GPROTEINBRPT"/>
</dbReference>
<dbReference type="Gene3D" id="2.130.10.10">
    <property type="entry name" value="YVTN repeat-like/Quinoprotein amine dehydrogenase"/>
    <property type="match status" value="3"/>
</dbReference>
<feature type="repeat" description="WD" evidence="3">
    <location>
        <begin position="1127"/>
        <end position="1171"/>
    </location>
</feature>
<dbReference type="Proteomes" id="UP001610446">
    <property type="component" value="Unassembled WGS sequence"/>
</dbReference>
<feature type="repeat" description="WD" evidence="3">
    <location>
        <begin position="1085"/>
        <end position="1126"/>
    </location>
</feature>
<feature type="repeat" description="WD" evidence="3">
    <location>
        <begin position="917"/>
        <end position="948"/>
    </location>
</feature>
<evidence type="ECO:0000313" key="6">
    <source>
        <dbReference type="Proteomes" id="UP001610446"/>
    </source>
</evidence>
<organism evidence="5 6">
    <name type="scientific">Aspergillus pseudoustus</name>
    <dbReference type="NCBI Taxonomy" id="1810923"/>
    <lineage>
        <taxon>Eukaryota</taxon>
        <taxon>Fungi</taxon>
        <taxon>Dikarya</taxon>
        <taxon>Ascomycota</taxon>
        <taxon>Pezizomycotina</taxon>
        <taxon>Eurotiomycetes</taxon>
        <taxon>Eurotiomycetidae</taxon>
        <taxon>Eurotiales</taxon>
        <taxon>Aspergillaceae</taxon>
        <taxon>Aspergillus</taxon>
        <taxon>Aspergillus subgen. Nidulantes</taxon>
    </lineage>
</organism>
<reference evidence="5 6" key="1">
    <citation type="submission" date="2024-07" db="EMBL/GenBank/DDBJ databases">
        <title>Section-level genome sequencing and comparative genomics of Aspergillus sections Usti and Cavernicolus.</title>
        <authorList>
            <consortium name="Lawrence Berkeley National Laboratory"/>
            <person name="Nybo J.L."/>
            <person name="Vesth T.C."/>
            <person name="Theobald S."/>
            <person name="Frisvad J.C."/>
            <person name="Larsen T.O."/>
            <person name="Kjaerboelling I."/>
            <person name="Rothschild-Mancinelli K."/>
            <person name="Lyhne E.K."/>
            <person name="Kogle M.E."/>
            <person name="Barry K."/>
            <person name="Clum A."/>
            <person name="Na H."/>
            <person name="Ledsgaard L."/>
            <person name="Lin J."/>
            <person name="Lipzen A."/>
            <person name="Kuo A."/>
            <person name="Riley R."/>
            <person name="Mondo S."/>
            <person name="Labutti K."/>
            <person name="Haridas S."/>
            <person name="Pangalinan J."/>
            <person name="Salamov A.A."/>
            <person name="Simmons B.A."/>
            <person name="Magnuson J.K."/>
            <person name="Chen J."/>
            <person name="Drula E."/>
            <person name="Henrissat B."/>
            <person name="Wiebenga A."/>
            <person name="Lubbers R.J."/>
            <person name="Gomes A.C."/>
            <person name="Makela M.R."/>
            <person name="Stajich J."/>
            <person name="Grigoriev I.V."/>
            <person name="Mortensen U.H."/>
            <person name="De Vries R.P."/>
            <person name="Baker S.E."/>
            <person name="Andersen M.R."/>
        </authorList>
    </citation>
    <scope>NUCLEOTIDE SEQUENCE [LARGE SCALE GENOMIC DNA]</scope>
    <source>
        <strain evidence="5 6">CBS 123904</strain>
    </source>
</reference>
<evidence type="ECO:0000256" key="2">
    <source>
        <dbReference type="ARBA" id="ARBA00022737"/>
    </source>
</evidence>
<dbReference type="Gene3D" id="3.40.50.300">
    <property type="entry name" value="P-loop containing nucleotide triphosphate hydrolases"/>
    <property type="match status" value="1"/>
</dbReference>
<dbReference type="InterPro" id="IPR027417">
    <property type="entry name" value="P-loop_NTPase"/>
</dbReference>
<dbReference type="PROSITE" id="PS50294">
    <property type="entry name" value="WD_REPEATS_REGION"/>
    <property type="match status" value="10"/>
</dbReference>
<dbReference type="EMBL" id="JBFXLU010000072">
    <property type="protein sequence ID" value="KAL2845461.1"/>
    <property type="molecule type" value="Genomic_DNA"/>
</dbReference>